<dbReference type="Gene3D" id="3.90.640.10">
    <property type="entry name" value="Actin, Chain A, domain 4"/>
    <property type="match status" value="1"/>
</dbReference>
<dbReference type="Gene3D" id="3.30.420.40">
    <property type="match status" value="2"/>
</dbReference>
<accession>A0A9P6KWW1</accession>
<dbReference type="AlphaFoldDB" id="A0A9P6KWW1"/>
<dbReference type="OrthoDB" id="2963168at2759"/>
<evidence type="ECO:0000313" key="1">
    <source>
        <dbReference type="EMBL" id="KAF9741536.1"/>
    </source>
</evidence>
<dbReference type="Proteomes" id="UP000756921">
    <property type="component" value="Unassembled WGS sequence"/>
</dbReference>
<dbReference type="PANTHER" id="PTHR14187:SF82">
    <property type="entry name" value="FAMILY CHAPERONE, PUTATIVE (AFU_ORTHOLOGUE AFUA_7G08575)-RELATED"/>
    <property type="match status" value="1"/>
</dbReference>
<proteinExistence type="predicted"/>
<dbReference type="SUPFAM" id="SSF53067">
    <property type="entry name" value="Actin-like ATPase domain"/>
    <property type="match status" value="2"/>
</dbReference>
<protein>
    <submittedName>
        <fullName evidence="1">Hsp70 protein-like protein</fullName>
    </submittedName>
</protein>
<organism evidence="1 2">
    <name type="scientific">Paraphaeosphaeria minitans</name>
    <dbReference type="NCBI Taxonomy" id="565426"/>
    <lineage>
        <taxon>Eukaryota</taxon>
        <taxon>Fungi</taxon>
        <taxon>Dikarya</taxon>
        <taxon>Ascomycota</taxon>
        <taxon>Pezizomycotina</taxon>
        <taxon>Dothideomycetes</taxon>
        <taxon>Pleosporomycetidae</taxon>
        <taxon>Pleosporales</taxon>
        <taxon>Massarineae</taxon>
        <taxon>Didymosphaeriaceae</taxon>
        <taxon>Paraphaeosphaeria</taxon>
    </lineage>
</organism>
<name>A0A9P6KWW1_9PLEO</name>
<comment type="caution">
    <text evidence="1">The sequence shown here is derived from an EMBL/GenBank/DDBJ whole genome shotgun (WGS) entry which is preliminary data.</text>
</comment>
<reference evidence="1" key="1">
    <citation type="journal article" date="2020" name="Mol. Plant Microbe Interact.">
        <title>Genome Sequence of the Biocontrol Agent Coniothyrium minitans strain Conio (IMI 134523).</title>
        <authorList>
            <person name="Patel D."/>
            <person name="Shittu T.A."/>
            <person name="Baroncelli R."/>
            <person name="Muthumeenakshi S."/>
            <person name="Osborne T.H."/>
            <person name="Janganan T.K."/>
            <person name="Sreenivasaprasad S."/>
        </authorList>
    </citation>
    <scope>NUCLEOTIDE SEQUENCE</scope>
    <source>
        <strain evidence="1">Conio</strain>
    </source>
</reference>
<dbReference type="PANTHER" id="PTHR14187">
    <property type="entry name" value="ALPHA KINASE/ELONGATION FACTOR 2 KINASE"/>
    <property type="match status" value="1"/>
</dbReference>
<dbReference type="CDD" id="cd10170">
    <property type="entry name" value="ASKHA_NBD_HSP70"/>
    <property type="match status" value="1"/>
</dbReference>
<dbReference type="EMBL" id="WJXW01000001">
    <property type="protein sequence ID" value="KAF9741536.1"/>
    <property type="molecule type" value="Genomic_DNA"/>
</dbReference>
<sequence>MVEHGLVIGVDLGTTYTGVSYCDTSKTDNIENRIQIVSNWPAVHTMIGTKEKTPTEITYLGGCLKWGGAIPPNIQRHMWTKLELDIPMAGEAAKIRQELLGSSYGGVAGVKRPVDIIADFLGQVLDHLIKNLNIQYTEKLWRTFPITLVVTYPAVWSDSAKAATLQAFSQAGFNKENLPMLKNTITATEPEAAALYTIMSMRGTAQDEQLAVGDGFVVCDMGGGTVDLISYKVASVNPTMLEEATIGTGDQCGGSFVERAFLQWLEDKLGHDDFREVAGCSAADMSRTSIPARLGRMMQEFTACAKSGFQDSDTEDYELRLPTPLNIIARDTSRAIVNGEILITAKDLEKMFSHPLRRTGELLLAQVKAATQKGKVKIKYAFLVGGFAESIYMQTSLQKLLHPHDVRVIKPLHAWSAIVRGAAAKGLEQRGETPIKGRKCRRHYGTPCISHFHAKKHRKQDSFISKYTGEKMARNQMSWLVSKGQDLPTASEVHGIVTMKHEFWPGETRRTTAMLLASDLNKAPSLSNETAIYEVARLQADLEQVPQRAFRKRKGVSGTYYEISFEIHIAVQAGLKFSLWVKGKRYGAVTAEYVWLHFVRRQSRFKFTWPRNSLGRQCSDTLGLGIERSTHRLFNPAEMS</sequence>
<keyword evidence="2" id="KW-1185">Reference proteome</keyword>
<gene>
    <name evidence="1" type="ORF">PMIN01_01075</name>
</gene>
<dbReference type="InterPro" id="IPR043129">
    <property type="entry name" value="ATPase_NBD"/>
</dbReference>
<evidence type="ECO:0000313" key="2">
    <source>
        <dbReference type="Proteomes" id="UP000756921"/>
    </source>
</evidence>